<dbReference type="GO" id="GO:0000981">
    <property type="term" value="F:DNA-binding transcription factor activity, RNA polymerase II-specific"/>
    <property type="evidence" value="ECO:0007669"/>
    <property type="project" value="TreeGrafter"/>
</dbReference>
<dbReference type="InterPro" id="IPR050560">
    <property type="entry name" value="MYB_TF"/>
</dbReference>
<accession>A0A9P6SV71</accession>
<evidence type="ECO:0000259" key="2">
    <source>
        <dbReference type="PROSITE" id="PS50090"/>
    </source>
</evidence>
<dbReference type="GO" id="GO:0005634">
    <property type="term" value="C:nucleus"/>
    <property type="evidence" value="ECO:0007669"/>
    <property type="project" value="TreeGrafter"/>
</dbReference>
<dbReference type="EMBL" id="JAAAID010002585">
    <property type="protein sequence ID" value="KAG0006598.1"/>
    <property type="molecule type" value="Genomic_DNA"/>
</dbReference>
<dbReference type="GO" id="GO:0000978">
    <property type="term" value="F:RNA polymerase II cis-regulatory region sequence-specific DNA binding"/>
    <property type="evidence" value="ECO:0007669"/>
    <property type="project" value="TreeGrafter"/>
</dbReference>
<evidence type="ECO:0000313" key="4">
    <source>
        <dbReference type="Proteomes" id="UP000703661"/>
    </source>
</evidence>
<sequence length="801" mass="90763">MEGNEFIKIGRWDKHEQRKPEEAIRIQVGDEYEICFDVKNEGSDGLNQTSIAISEPTAKTGSKPRTSRKRFQTLMSIRMVGTRISIGNGPAGGILCLLSNWSKSNTSSGVVRAYASTQTPFLPWIHNRVHLQHQLPVASIIRQFSLALPSLSQRAAAARKVKDQPEDKSRHVGIRKAKSLWTLEEDITLYNCIRENQRIVDFYHLFPGRSMDSVLVRAYRLRTASFVPPEMGGLVEKPGMTVTERVEALRRTPRYSASELKKGGVSAAKAKSTNLDYTGTHTRFSEEEKELLVKLVHKYSNTPEIWTKVSGGKLVDEEGAPRLNRTAVACKNLWEAMNRDQSINLGPWDRYEQRRLEKAIRSQIGDEYEICLDVKEGGSDGSNQSATVAPKPTTKLALRIGNPALQELDWKKIASKVRTRNAGQCRVRFFGVMHNGMAGSWTAIETERLLEGYKLYGRQWNKVAAHVANWNKNASGVARLYASIQTPPLPWNHNRINPRHQLPAASIIRQFSLAPSILSQRATVVQSGKDQPKPQDKNQYKGNRKGRPRSWTLEEDIILYNTIQDKRVEDFYHRFPGRTVTAVSARAFRLRNACFVTPEKGGLVETPDMTVAQRVEALREILYKYTIRELKEGGFYDAKAKSTQRCYNGRHVRFSDEEMELLVKLVHKYRNDPDMWAKVSGGRLVDEEGAPRLNRSVPSCKSAWSTMNRNDSIKSGVWDKHEERRLEKAIRSQVGDEYEIRLDMKEEGSDGSNQSATARSEPTAKPALRIGSSVLQGLDWEKVASEVGTRTAKQSRYHFYY</sequence>
<dbReference type="InterPro" id="IPR001005">
    <property type="entry name" value="SANT/Myb"/>
</dbReference>
<feature type="non-terminal residue" evidence="3">
    <location>
        <position position="801"/>
    </location>
</feature>
<dbReference type="CDD" id="cd00167">
    <property type="entry name" value="SANT"/>
    <property type="match status" value="2"/>
</dbReference>
<feature type="region of interest" description="Disordered" evidence="1">
    <location>
        <begin position="745"/>
        <end position="768"/>
    </location>
</feature>
<name>A0A9P6SV71_9FUNG</name>
<proteinExistence type="predicted"/>
<reference evidence="3" key="1">
    <citation type="journal article" date="2020" name="Fungal Divers.">
        <title>Resolving the Mortierellaceae phylogeny through synthesis of multi-gene phylogenetics and phylogenomics.</title>
        <authorList>
            <person name="Vandepol N."/>
            <person name="Liber J."/>
            <person name="Desiro A."/>
            <person name="Na H."/>
            <person name="Kennedy M."/>
            <person name="Barry K."/>
            <person name="Grigoriev I.V."/>
            <person name="Miller A.N."/>
            <person name="O'Donnell K."/>
            <person name="Stajich J.E."/>
            <person name="Bonito G."/>
        </authorList>
    </citation>
    <scope>NUCLEOTIDE SEQUENCE</scope>
    <source>
        <strain evidence="3">NRRL 2769</strain>
    </source>
</reference>
<dbReference type="InterPro" id="IPR009057">
    <property type="entry name" value="Homeodomain-like_sf"/>
</dbReference>
<dbReference type="Proteomes" id="UP000703661">
    <property type="component" value="Unassembled WGS sequence"/>
</dbReference>
<organism evidence="3 4">
    <name type="scientific">Entomortierella chlamydospora</name>
    <dbReference type="NCBI Taxonomy" id="101097"/>
    <lineage>
        <taxon>Eukaryota</taxon>
        <taxon>Fungi</taxon>
        <taxon>Fungi incertae sedis</taxon>
        <taxon>Mucoromycota</taxon>
        <taxon>Mortierellomycotina</taxon>
        <taxon>Mortierellomycetes</taxon>
        <taxon>Mortierellales</taxon>
        <taxon>Mortierellaceae</taxon>
        <taxon>Entomortierella</taxon>
    </lineage>
</organism>
<dbReference type="PANTHER" id="PTHR45614">
    <property type="entry name" value="MYB PROTEIN-RELATED"/>
    <property type="match status" value="1"/>
</dbReference>
<evidence type="ECO:0000313" key="3">
    <source>
        <dbReference type="EMBL" id="KAG0006598.1"/>
    </source>
</evidence>
<evidence type="ECO:0000256" key="1">
    <source>
        <dbReference type="SAM" id="MobiDB-lite"/>
    </source>
</evidence>
<feature type="compositionally biased region" description="Basic and acidic residues" evidence="1">
    <location>
        <begin position="530"/>
        <end position="539"/>
    </location>
</feature>
<gene>
    <name evidence="3" type="ORF">BGZ80_005211</name>
</gene>
<keyword evidence="4" id="KW-1185">Reference proteome</keyword>
<dbReference type="SUPFAM" id="SSF46689">
    <property type="entry name" value="Homeodomain-like"/>
    <property type="match status" value="1"/>
</dbReference>
<dbReference type="AlphaFoldDB" id="A0A9P6SV71"/>
<dbReference type="SMART" id="SM00717">
    <property type="entry name" value="SANT"/>
    <property type="match status" value="7"/>
</dbReference>
<protein>
    <recommendedName>
        <fullName evidence="2">Myb-like domain-containing protein</fullName>
    </recommendedName>
</protein>
<feature type="region of interest" description="Disordered" evidence="1">
    <location>
        <begin position="523"/>
        <end position="547"/>
    </location>
</feature>
<feature type="domain" description="Myb-like" evidence="2">
    <location>
        <begin position="283"/>
        <end position="338"/>
    </location>
</feature>
<dbReference type="PANTHER" id="PTHR45614:SF51">
    <property type="entry name" value="MYB-LIKE DNA-BINDING PROTEIN BAS1"/>
    <property type="match status" value="1"/>
</dbReference>
<dbReference type="Gene3D" id="1.10.10.60">
    <property type="entry name" value="Homeodomain-like"/>
    <property type="match status" value="4"/>
</dbReference>
<dbReference type="PROSITE" id="PS50090">
    <property type="entry name" value="MYB_LIKE"/>
    <property type="match status" value="1"/>
</dbReference>
<feature type="compositionally biased region" description="Polar residues" evidence="1">
    <location>
        <begin position="750"/>
        <end position="760"/>
    </location>
</feature>
<dbReference type="Pfam" id="PF00249">
    <property type="entry name" value="Myb_DNA-binding"/>
    <property type="match status" value="1"/>
</dbReference>
<comment type="caution">
    <text evidence="3">The sequence shown here is derived from an EMBL/GenBank/DDBJ whole genome shotgun (WGS) entry which is preliminary data.</text>
</comment>